<evidence type="ECO:0000259" key="1">
    <source>
        <dbReference type="Pfam" id="PF13817"/>
    </source>
</evidence>
<accession>X0U022</accession>
<feature type="domain" description="Transposase IS66 C-terminal" evidence="1">
    <location>
        <begin position="15"/>
        <end position="51"/>
    </location>
</feature>
<sequence>GSPQGAFASAALYGLIETAKANKIEPYWYFKHLFERLAHASTEDDYRDLLPQNLPKE</sequence>
<organism evidence="2">
    <name type="scientific">marine sediment metagenome</name>
    <dbReference type="NCBI Taxonomy" id="412755"/>
    <lineage>
        <taxon>unclassified sequences</taxon>
        <taxon>metagenomes</taxon>
        <taxon>ecological metagenomes</taxon>
    </lineage>
</organism>
<feature type="non-terminal residue" evidence="2">
    <location>
        <position position="1"/>
    </location>
</feature>
<dbReference type="AlphaFoldDB" id="X0U022"/>
<comment type="caution">
    <text evidence="2">The sequence shown here is derived from an EMBL/GenBank/DDBJ whole genome shotgun (WGS) entry which is preliminary data.</text>
</comment>
<proteinExistence type="predicted"/>
<dbReference type="InterPro" id="IPR039552">
    <property type="entry name" value="IS66_C"/>
</dbReference>
<protein>
    <recommendedName>
        <fullName evidence="1">Transposase IS66 C-terminal domain-containing protein</fullName>
    </recommendedName>
</protein>
<gene>
    <name evidence="2" type="ORF">S01H1_14144</name>
</gene>
<dbReference type="EMBL" id="BARS01007340">
    <property type="protein sequence ID" value="GAF81770.1"/>
    <property type="molecule type" value="Genomic_DNA"/>
</dbReference>
<name>X0U022_9ZZZZ</name>
<dbReference type="Pfam" id="PF13817">
    <property type="entry name" value="DDE_Tnp_IS66_C"/>
    <property type="match status" value="1"/>
</dbReference>
<evidence type="ECO:0000313" key="2">
    <source>
        <dbReference type="EMBL" id="GAF81770.1"/>
    </source>
</evidence>
<reference evidence="2" key="1">
    <citation type="journal article" date="2014" name="Front. Microbiol.">
        <title>High frequency of phylogenetically diverse reductive dehalogenase-homologous genes in deep subseafloor sedimentary metagenomes.</title>
        <authorList>
            <person name="Kawai M."/>
            <person name="Futagami T."/>
            <person name="Toyoda A."/>
            <person name="Takaki Y."/>
            <person name="Nishi S."/>
            <person name="Hori S."/>
            <person name="Arai W."/>
            <person name="Tsubouchi T."/>
            <person name="Morono Y."/>
            <person name="Uchiyama I."/>
            <person name="Ito T."/>
            <person name="Fujiyama A."/>
            <person name="Inagaki F."/>
            <person name="Takami H."/>
        </authorList>
    </citation>
    <scope>NUCLEOTIDE SEQUENCE</scope>
    <source>
        <strain evidence="2">Expedition CK06-06</strain>
    </source>
</reference>